<feature type="non-terminal residue" evidence="1">
    <location>
        <position position="1"/>
    </location>
</feature>
<name>A0ABD0ZKS6_9HEMI</name>
<dbReference type="Proteomes" id="UP001558652">
    <property type="component" value="Unassembled WGS sequence"/>
</dbReference>
<proteinExistence type="predicted"/>
<dbReference type="PANTHER" id="PTHR14614:SF130">
    <property type="entry name" value="PROTEIN-LYSINE N-METHYLTRANSFERASE EEF2KMT"/>
    <property type="match status" value="1"/>
</dbReference>
<evidence type="ECO:0000313" key="2">
    <source>
        <dbReference type="Proteomes" id="UP001558652"/>
    </source>
</evidence>
<dbReference type="Pfam" id="PF10294">
    <property type="entry name" value="Methyltransf_16"/>
    <property type="match status" value="1"/>
</dbReference>
<dbReference type="InterPro" id="IPR019410">
    <property type="entry name" value="Methyltransf_16"/>
</dbReference>
<sequence>FQTFVDHLSNLTYPECIQHQDLLLSTTLESPNVSKFPVKSSYKRAFLKKLLAEVEKHDIAHPAIYDLYVKVLSESEQIGDHFRHFLLPSGRIIKLKESDSIISKGTTGLSVWQGGIALTEWAFQHSSLLQRKNILELGCGVGFTGIALCLSEVYPESYVFSDYHPDVLETLELNIKINDLSLYKGESINNSNTKIKVVPLNWEEVDDFSLDSSFQPEVILAAGQFKVSKSINLLCII</sequence>
<dbReference type="Gene3D" id="3.40.50.150">
    <property type="entry name" value="Vaccinia Virus protein VP39"/>
    <property type="match status" value="1"/>
</dbReference>
<dbReference type="AlphaFoldDB" id="A0ABD0ZKS6"/>
<accession>A0ABD0ZKS6</accession>
<dbReference type="PANTHER" id="PTHR14614">
    <property type="entry name" value="HEPATOCELLULAR CARCINOMA-ASSOCIATED ANTIGEN"/>
    <property type="match status" value="1"/>
</dbReference>
<dbReference type="InterPro" id="IPR029063">
    <property type="entry name" value="SAM-dependent_MTases_sf"/>
</dbReference>
<reference evidence="1 2" key="1">
    <citation type="submission" date="2024-07" db="EMBL/GenBank/DDBJ databases">
        <title>Chromosome-level genome assembly of the water stick insect Ranatra chinensis (Heteroptera: Nepidae).</title>
        <authorList>
            <person name="Liu X."/>
        </authorList>
    </citation>
    <scope>NUCLEOTIDE SEQUENCE [LARGE SCALE GENOMIC DNA]</scope>
    <source>
        <strain evidence="1">Cailab_2021Rc</strain>
        <tissue evidence="1">Muscle</tissue>
    </source>
</reference>
<gene>
    <name evidence="1" type="ORF">AAG570_000584</name>
</gene>
<keyword evidence="2" id="KW-1185">Reference proteome</keyword>
<protein>
    <recommendedName>
        <fullName evidence="3">FAM86 N-terminal domain-containing protein</fullName>
    </recommendedName>
</protein>
<dbReference type="SUPFAM" id="SSF53335">
    <property type="entry name" value="S-adenosyl-L-methionine-dependent methyltransferases"/>
    <property type="match status" value="1"/>
</dbReference>
<organism evidence="1 2">
    <name type="scientific">Ranatra chinensis</name>
    <dbReference type="NCBI Taxonomy" id="642074"/>
    <lineage>
        <taxon>Eukaryota</taxon>
        <taxon>Metazoa</taxon>
        <taxon>Ecdysozoa</taxon>
        <taxon>Arthropoda</taxon>
        <taxon>Hexapoda</taxon>
        <taxon>Insecta</taxon>
        <taxon>Pterygota</taxon>
        <taxon>Neoptera</taxon>
        <taxon>Paraneoptera</taxon>
        <taxon>Hemiptera</taxon>
        <taxon>Heteroptera</taxon>
        <taxon>Panheteroptera</taxon>
        <taxon>Nepomorpha</taxon>
        <taxon>Nepidae</taxon>
        <taxon>Ranatrinae</taxon>
        <taxon>Ranatra</taxon>
    </lineage>
</organism>
<comment type="caution">
    <text evidence="1">The sequence shown here is derived from an EMBL/GenBank/DDBJ whole genome shotgun (WGS) entry which is preliminary data.</text>
</comment>
<evidence type="ECO:0000313" key="1">
    <source>
        <dbReference type="EMBL" id="KAL1140654.1"/>
    </source>
</evidence>
<evidence type="ECO:0008006" key="3">
    <source>
        <dbReference type="Google" id="ProtNLM"/>
    </source>
</evidence>
<dbReference type="EMBL" id="JBFDAA010000001">
    <property type="protein sequence ID" value="KAL1140654.1"/>
    <property type="molecule type" value="Genomic_DNA"/>
</dbReference>